<comment type="caution">
    <text evidence="1">The sequence shown here is derived from an EMBL/GenBank/DDBJ whole genome shotgun (WGS) entry which is preliminary data.</text>
</comment>
<evidence type="ECO:0000313" key="1">
    <source>
        <dbReference type="EMBL" id="KAH3785099.1"/>
    </source>
</evidence>
<dbReference type="AlphaFoldDB" id="A0A9D4ESR2"/>
<reference evidence="1" key="2">
    <citation type="submission" date="2020-11" db="EMBL/GenBank/DDBJ databases">
        <authorList>
            <person name="McCartney M.A."/>
            <person name="Auch B."/>
            <person name="Kono T."/>
            <person name="Mallez S."/>
            <person name="Becker A."/>
            <person name="Gohl D.M."/>
            <person name="Silverstein K.A.T."/>
            <person name="Koren S."/>
            <person name="Bechman K.B."/>
            <person name="Herman A."/>
            <person name="Abrahante J.E."/>
            <person name="Garbe J."/>
        </authorList>
    </citation>
    <scope>NUCLEOTIDE SEQUENCE</scope>
    <source>
        <strain evidence="1">Duluth1</strain>
        <tissue evidence="1">Whole animal</tissue>
    </source>
</reference>
<dbReference type="EMBL" id="JAIWYP010000008">
    <property type="protein sequence ID" value="KAH3785099.1"/>
    <property type="molecule type" value="Genomic_DNA"/>
</dbReference>
<accession>A0A9D4ESR2</accession>
<gene>
    <name evidence="1" type="ORF">DPMN_163183</name>
</gene>
<sequence length="54" mass="5983">MATAAMTRLSRLLTSSSIIFATKQALQVPRSLHPTIRLRDLCLSRGQRTQDTGI</sequence>
<evidence type="ECO:0000313" key="2">
    <source>
        <dbReference type="Proteomes" id="UP000828390"/>
    </source>
</evidence>
<organism evidence="1 2">
    <name type="scientific">Dreissena polymorpha</name>
    <name type="common">Zebra mussel</name>
    <name type="synonym">Mytilus polymorpha</name>
    <dbReference type="NCBI Taxonomy" id="45954"/>
    <lineage>
        <taxon>Eukaryota</taxon>
        <taxon>Metazoa</taxon>
        <taxon>Spiralia</taxon>
        <taxon>Lophotrochozoa</taxon>
        <taxon>Mollusca</taxon>
        <taxon>Bivalvia</taxon>
        <taxon>Autobranchia</taxon>
        <taxon>Heteroconchia</taxon>
        <taxon>Euheterodonta</taxon>
        <taxon>Imparidentia</taxon>
        <taxon>Neoheterodontei</taxon>
        <taxon>Myida</taxon>
        <taxon>Dreissenoidea</taxon>
        <taxon>Dreissenidae</taxon>
        <taxon>Dreissena</taxon>
    </lineage>
</organism>
<name>A0A9D4ESR2_DREPO</name>
<reference evidence="1" key="1">
    <citation type="journal article" date="2019" name="bioRxiv">
        <title>The Genome of the Zebra Mussel, Dreissena polymorpha: A Resource for Invasive Species Research.</title>
        <authorList>
            <person name="McCartney M.A."/>
            <person name="Auch B."/>
            <person name="Kono T."/>
            <person name="Mallez S."/>
            <person name="Zhang Y."/>
            <person name="Obille A."/>
            <person name="Becker A."/>
            <person name="Abrahante J.E."/>
            <person name="Garbe J."/>
            <person name="Badalamenti J.P."/>
            <person name="Herman A."/>
            <person name="Mangelson H."/>
            <person name="Liachko I."/>
            <person name="Sullivan S."/>
            <person name="Sone E.D."/>
            <person name="Koren S."/>
            <person name="Silverstein K.A.T."/>
            <person name="Beckman K.B."/>
            <person name="Gohl D.M."/>
        </authorList>
    </citation>
    <scope>NUCLEOTIDE SEQUENCE</scope>
    <source>
        <strain evidence="1">Duluth1</strain>
        <tissue evidence="1">Whole animal</tissue>
    </source>
</reference>
<keyword evidence="2" id="KW-1185">Reference proteome</keyword>
<proteinExistence type="predicted"/>
<dbReference type="Proteomes" id="UP000828390">
    <property type="component" value="Unassembled WGS sequence"/>
</dbReference>
<protein>
    <submittedName>
        <fullName evidence="1">Uncharacterized protein</fullName>
    </submittedName>
</protein>